<dbReference type="PANTHER" id="PTHR47894:SF1">
    <property type="entry name" value="HTH-TYPE TRANSCRIPTIONAL REGULATOR VQSM"/>
    <property type="match status" value="1"/>
</dbReference>
<sequence>MPQASSQSSHFPRHNGPGVQLLVQFGLDHGLTGDRCLAGTGIDWQRLSDPGAVVEAQQELRLIRNLVAALGHLPGIGIDAGLRYRVTTYGIWGFALLSCATLRHAVAMAVRYVDLSYPFPRIHTEVQGDSIVSTLDDRNVPEDVRTFIVDRGCASMASITRDLVQANLPVTSVSLRMAEPSDVRPYEALFGMTPEFGAGENRIVKDASGYLDRPLPGASEDVARQCEAQCQAILAQRRARDGLAGRLRDRLVARPGHLPDMETLADELHMTSRTLRRRLAEEGTTFRQLQEEVRETLADELLATGLTLEQVAEALGYGEVSNFIRACRRWKGATPHQYRRQLREGR</sequence>
<dbReference type="Proteomes" id="UP000189627">
    <property type="component" value="Chromosome 1"/>
</dbReference>
<dbReference type="PANTHER" id="PTHR47894">
    <property type="entry name" value="HTH-TYPE TRANSCRIPTIONAL REGULATOR GADX"/>
    <property type="match status" value="1"/>
</dbReference>
<dbReference type="PROSITE" id="PS01124">
    <property type="entry name" value="HTH_ARAC_FAMILY_2"/>
    <property type="match status" value="1"/>
</dbReference>
<evidence type="ECO:0000256" key="2">
    <source>
        <dbReference type="ARBA" id="ARBA00023125"/>
    </source>
</evidence>
<evidence type="ECO:0000259" key="4">
    <source>
        <dbReference type="PROSITE" id="PS01124"/>
    </source>
</evidence>
<dbReference type="EMBL" id="CP017757">
    <property type="protein sequence ID" value="AQV94686.1"/>
    <property type="molecule type" value="Genomic_DNA"/>
</dbReference>
<dbReference type="InterPro" id="IPR018060">
    <property type="entry name" value="HTH_AraC"/>
</dbReference>
<evidence type="ECO:0000313" key="5">
    <source>
        <dbReference type="EMBL" id="AQV94686.1"/>
    </source>
</evidence>
<dbReference type="Pfam" id="PF12625">
    <property type="entry name" value="Arabinose_bd"/>
    <property type="match status" value="1"/>
</dbReference>
<feature type="domain" description="HTH araC/xylS-type" evidence="4">
    <location>
        <begin position="241"/>
        <end position="341"/>
    </location>
</feature>
<name>A0A1U9UPG1_CUPNE</name>
<dbReference type="GO" id="GO:0005829">
    <property type="term" value="C:cytosol"/>
    <property type="evidence" value="ECO:0007669"/>
    <property type="project" value="TreeGrafter"/>
</dbReference>
<dbReference type="GO" id="GO:0003700">
    <property type="term" value="F:DNA-binding transcription factor activity"/>
    <property type="evidence" value="ECO:0007669"/>
    <property type="project" value="InterPro"/>
</dbReference>
<dbReference type="OrthoDB" id="6506763at2"/>
<dbReference type="Gene3D" id="1.10.10.60">
    <property type="entry name" value="Homeodomain-like"/>
    <property type="match status" value="1"/>
</dbReference>
<evidence type="ECO:0000313" key="6">
    <source>
        <dbReference type="Proteomes" id="UP000189627"/>
    </source>
</evidence>
<dbReference type="Pfam" id="PF12833">
    <property type="entry name" value="HTH_18"/>
    <property type="match status" value="1"/>
</dbReference>
<dbReference type="SMART" id="SM00342">
    <property type="entry name" value="HTH_ARAC"/>
    <property type="match status" value="1"/>
</dbReference>
<keyword evidence="1" id="KW-0805">Transcription regulation</keyword>
<organism evidence="5 6">
    <name type="scientific">Cupriavidus necator</name>
    <name type="common">Alcaligenes eutrophus</name>
    <name type="synonym">Ralstonia eutropha</name>
    <dbReference type="NCBI Taxonomy" id="106590"/>
    <lineage>
        <taxon>Bacteria</taxon>
        <taxon>Pseudomonadati</taxon>
        <taxon>Pseudomonadota</taxon>
        <taxon>Betaproteobacteria</taxon>
        <taxon>Burkholderiales</taxon>
        <taxon>Burkholderiaceae</taxon>
        <taxon>Cupriavidus</taxon>
    </lineage>
</organism>
<dbReference type="SUPFAM" id="SSF46689">
    <property type="entry name" value="Homeodomain-like"/>
    <property type="match status" value="1"/>
</dbReference>
<dbReference type="InterPro" id="IPR009057">
    <property type="entry name" value="Homeodomain-like_sf"/>
</dbReference>
<dbReference type="InterPro" id="IPR032687">
    <property type="entry name" value="AraC-type_N"/>
</dbReference>
<dbReference type="KEGG" id="cuh:BJN34_12425"/>
<dbReference type="AlphaFoldDB" id="A0A1U9UPG1"/>
<evidence type="ECO:0000256" key="1">
    <source>
        <dbReference type="ARBA" id="ARBA00023015"/>
    </source>
</evidence>
<dbReference type="GO" id="GO:0000976">
    <property type="term" value="F:transcription cis-regulatory region binding"/>
    <property type="evidence" value="ECO:0007669"/>
    <property type="project" value="TreeGrafter"/>
</dbReference>
<keyword evidence="3" id="KW-0804">Transcription</keyword>
<accession>A0A1U9UPG1</accession>
<protein>
    <submittedName>
        <fullName evidence="5">AraC family transcriptional regulator</fullName>
    </submittedName>
</protein>
<gene>
    <name evidence="5" type="ORF">BJN34_12425</name>
</gene>
<keyword evidence="2" id="KW-0238">DNA-binding</keyword>
<proteinExistence type="predicted"/>
<evidence type="ECO:0000256" key="3">
    <source>
        <dbReference type="ARBA" id="ARBA00023163"/>
    </source>
</evidence>
<reference evidence="6" key="1">
    <citation type="submission" date="2017-02" db="EMBL/GenBank/DDBJ databases">
        <title>Complete genome sequence of Cupriavidus necator strain NH9, a 3-chlorobenzoate degrader.</title>
        <authorList>
            <person name="Moriuchi R."/>
            <person name="Dohra H."/>
            <person name="Ogawa N."/>
        </authorList>
    </citation>
    <scope>NUCLEOTIDE SEQUENCE [LARGE SCALE GENOMIC DNA]</scope>
    <source>
        <strain evidence="6">NH9</strain>
    </source>
</reference>